<gene>
    <name evidence="1" type="ORF">GH723_00410</name>
</gene>
<dbReference type="RefSeq" id="WP_153757800.1">
    <property type="nucleotide sequence ID" value="NZ_CP045851.1"/>
</dbReference>
<name>A0A5Q2RDA8_9ACTN</name>
<dbReference type="SUPFAM" id="SSF55961">
    <property type="entry name" value="Bet v1-like"/>
    <property type="match status" value="1"/>
</dbReference>
<accession>A0A5Q2RDA8</accession>
<dbReference type="KEGG" id="atq:GH723_00410"/>
<dbReference type="AlphaFoldDB" id="A0A5Q2RDA8"/>
<dbReference type="EMBL" id="CP045851">
    <property type="protein sequence ID" value="QGG93694.1"/>
    <property type="molecule type" value="Genomic_DNA"/>
</dbReference>
<evidence type="ECO:0000313" key="1">
    <source>
        <dbReference type="EMBL" id="QGG93694.1"/>
    </source>
</evidence>
<proteinExistence type="predicted"/>
<keyword evidence="2" id="KW-1185">Reference proteome</keyword>
<evidence type="ECO:0000313" key="2">
    <source>
        <dbReference type="Proteomes" id="UP000334019"/>
    </source>
</evidence>
<organism evidence="1 2">
    <name type="scientific">Actinomarinicola tropica</name>
    <dbReference type="NCBI Taxonomy" id="2789776"/>
    <lineage>
        <taxon>Bacteria</taxon>
        <taxon>Bacillati</taxon>
        <taxon>Actinomycetota</taxon>
        <taxon>Acidimicrobiia</taxon>
        <taxon>Acidimicrobiales</taxon>
        <taxon>Iamiaceae</taxon>
        <taxon>Actinomarinicola</taxon>
    </lineage>
</organism>
<protein>
    <submittedName>
        <fullName evidence="1">Polyketide cyclase</fullName>
    </submittedName>
</protein>
<dbReference type="Gene3D" id="3.30.530.20">
    <property type="match status" value="1"/>
</dbReference>
<reference evidence="1 2" key="1">
    <citation type="submission" date="2019-11" db="EMBL/GenBank/DDBJ databases">
        <authorList>
            <person name="He Y."/>
        </authorList>
    </citation>
    <scope>NUCLEOTIDE SEQUENCE [LARGE SCALE GENOMIC DNA]</scope>
    <source>
        <strain evidence="1 2">SCSIO 58843</strain>
    </source>
</reference>
<dbReference type="Proteomes" id="UP000334019">
    <property type="component" value="Chromosome"/>
</dbReference>
<sequence length="159" mass="17472">MSAAERIAATRRVAAPAGRIFAVVSHPQGHVDIDGSGMLEAAPDATPLTEVGQAFTMHMDREPLGDLPMGKYTVLNRVTRIEPDRLVEWSVGSTDHPKPLGHVYGWELVALDDGTTEVTNYCDWSGLNPKLRDRITFPIVPLEMLERSVERLAVLLADD</sequence>
<dbReference type="InterPro" id="IPR023393">
    <property type="entry name" value="START-like_dom_sf"/>
</dbReference>